<organism evidence="2">
    <name type="scientific">Mimiviridae sp. ChoanoV1</name>
    <dbReference type="NCBI Taxonomy" id="2596887"/>
    <lineage>
        <taxon>Viruses</taxon>
        <taxon>Varidnaviria</taxon>
        <taxon>Bamfordvirae</taxon>
        <taxon>Nucleocytoviricota</taxon>
        <taxon>Megaviricetes</taxon>
        <taxon>Imitervirales</taxon>
        <taxon>Schizomimiviridae</taxon>
    </lineage>
</organism>
<name>A0A5B8IDY0_9VIRU</name>
<gene>
    <name evidence="2" type="ORF">3_35</name>
</gene>
<feature type="region of interest" description="Disordered" evidence="1">
    <location>
        <begin position="64"/>
        <end position="100"/>
    </location>
</feature>
<evidence type="ECO:0000313" key="2">
    <source>
        <dbReference type="EMBL" id="QDY52056.1"/>
    </source>
</evidence>
<sequence length="168" mass="20099">MTEIVIPQDLFTSIKTIIRYQNILLLKEIASDNNWNYMDLKKKHLKQIDVAELVEHSNSKKKKIKIKKGKKKTPKKSIENTKEVENEVEDNEEEVNEEEVLNEKEIVNEEEVDNEEEVIERNEELIDCKKYSYMGKEYYVNNTNVYDLDYNFIGRMINEKLNFDEEEI</sequence>
<protein>
    <submittedName>
        <fullName evidence="2">Uncharacterized protein</fullName>
    </submittedName>
</protein>
<evidence type="ECO:0000256" key="1">
    <source>
        <dbReference type="SAM" id="MobiDB-lite"/>
    </source>
</evidence>
<accession>A0A5B8IDY0</accession>
<feature type="compositionally biased region" description="Basic and acidic residues" evidence="1">
    <location>
        <begin position="76"/>
        <end position="85"/>
    </location>
</feature>
<feature type="compositionally biased region" description="Basic residues" evidence="1">
    <location>
        <begin position="64"/>
        <end position="75"/>
    </location>
</feature>
<proteinExistence type="predicted"/>
<feature type="compositionally biased region" description="Acidic residues" evidence="1">
    <location>
        <begin position="86"/>
        <end position="100"/>
    </location>
</feature>
<reference evidence="2" key="1">
    <citation type="submission" date="2018-11" db="EMBL/GenBank/DDBJ databases">
        <title>A distinct lineage of giant viruses engineers rhodopsin photosystems in predatory marine eukaryotes.</title>
        <authorList>
            <person name="Needham D.M."/>
            <person name="Yoshizawa S."/>
            <person name="Hosaka T."/>
            <person name="Poirier C."/>
            <person name="Choi C.-J."/>
            <person name="Hehenberger E."/>
            <person name="Irwin N.A.T."/>
            <person name="Wilken S."/>
            <person name="Yung C.-M."/>
            <person name="Bachy C."/>
            <person name="Kurihara R."/>
            <person name="Nakajima Y."/>
            <person name="Kojima K."/>
            <person name="Kimura-Someya T."/>
            <person name="Leonard G."/>
            <person name="Malmstrom R.R."/>
            <person name="Mende D."/>
            <person name="Olson D.K."/>
            <person name="Sudo Y."/>
            <person name="Sudek S."/>
            <person name="Richards T.A."/>
            <person name="DeLong E.F."/>
            <person name="Keeling P.J."/>
            <person name="Santoro A.E."/>
            <person name="Shirouzu M."/>
            <person name="Iwasaki W."/>
            <person name="Worden A.Z."/>
        </authorList>
    </citation>
    <scope>NUCLEOTIDE SEQUENCE</scope>
</reference>
<dbReference type="EMBL" id="MK250087">
    <property type="protein sequence ID" value="QDY52056.1"/>
    <property type="molecule type" value="Genomic_DNA"/>
</dbReference>